<dbReference type="InterPro" id="IPR013094">
    <property type="entry name" value="AB_hydrolase_3"/>
</dbReference>
<dbReference type="Proteomes" id="UP001153618">
    <property type="component" value="Unassembled WGS sequence"/>
</dbReference>
<feature type="domain" description="Alpha/beta hydrolase fold-3" evidence="2">
    <location>
        <begin position="113"/>
        <end position="329"/>
    </location>
</feature>
<reference evidence="3" key="1">
    <citation type="submission" date="2021-07" db="EMBL/GenBank/DDBJ databases">
        <authorList>
            <person name="Branca A.L. A."/>
        </authorList>
    </citation>
    <scope>NUCLEOTIDE SEQUENCE</scope>
</reference>
<accession>A0A9W4HDQ9</accession>
<dbReference type="InterPro" id="IPR050300">
    <property type="entry name" value="GDXG_lipolytic_enzyme"/>
</dbReference>
<dbReference type="GO" id="GO:0017000">
    <property type="term" value="P:antibiotic biosynthetic process"/>
    <property type="evidence" value="ECO:0007669"/>
    <property type="project" value="UniProtKB-ARBA"/>
</dbReference>
<dbReference type="InterPro" id="IPR029058">
    <property type="entry name" value="AB_hydrolase_fold"/>
</dbReference>
<dbReference type="Gene3D" id="3.40.50.1820">
    <property type="entry name" value="alpha/beta hydrolase"/>
    <property type="match status" value="1"/>
</dbReference>
<evidence type="ECO:0000259" key="2">
    <source>
        <dbReference type="Pfam" id="PF07859"/>
    </source>
</evidence>
<name>A0A9W4HDQ9_PENOL</name>
<evidence type="ECO:0000313" key="4">
    <source>
        <dbReference type="Proteomes" id="UP001153618"/>
    </source>
</evidence>
<comment type="caution">
    <text evidence="3">The sequence shown here is derived from an EMBL/GenBank/DDBJ whole genome shotgun (WGS) entry which is preliminary data.</text>
</comment>
<dbReference type="EMBL" id="CAJVOS010000011">
    <property type="protein sequence ID" value="CAG7996090.1"/>
    <property type="molecule type" value="Genomic_DNA"/>
</dbReference>
<keyword evidence="4" id="KW-1185">Reference proteome</keyword>
<sequence length="354" mass="39338">MTTRQLRPDLGFWEKVDVPFVHLSVYASMLYHVVAGVFRGKASPRRYDHFIATNVIRKLVSRTTDRQKQYMNAPTPDAYTTAMASHGVQPERVALPHGAEGLWLGNKNAKKVVIYYHGGGFAMPAIPGHFKFWLEMIRALNEGGHDVAVFFLHYTLTPHARYPTQLRQAVEALRYIVNETGRSPADVVIGGDSAGGNLTSATILHLSHPHPEIDPLPLSAPLAGSFAYAPWTNFSNAGPSMKENAWKDIITPELLDTWSSAYKGDKPADNWNEPFNAPAEWWKDAKTEHILVVAGGDEILLSSIEQLAEKIKSVFPATTFIIGEDESHDSIYFVSANESTKTGTELRQWIASRL</sequence>
<gene>
    <name evidence="3" type="ORF">POLS_LOCUS1721</name>
</gene>
<dbReference type="AlphaFoldDB" id="A0A9W4HDQ9"/>
<dbReference type="SUPFAM" id="SSF53474">
    <property type="entry name" value="alpha/beta-Hydrolases"/>
    <property type="match status" value="1"/>
</dbReference>
<keyword evidence="1" id="KW-0378">Hydrolase</keyword>
<organism evidence="3 4">
    <name type="scientific">Penicillium olsonii</name>
    <dbReference type="NCBI Taxonomy" id="99116"/>
    <lineage>
        <taxon>Eukaryota</taxon>
        <taxon>Fungi</taxon>
        <taxon>Dikarya</taxon>
        <taxon>Ascomycota</taxon>
        <taxon>Pezizomycotina</taxon>
        <taxon>Eurotiomycetes</taxon>
        <taxon>Eurotiomycetidae</taxon>
        <taxon>Eurotiales</taxon>
        <taxon>Aspergillaceae</taxon>
        <taxon>Penicillium</taxon>
    </lineage>
</organism>
<protein>
    <recommendedName>
        <fullName evidence="2">Alpha/beta hydrolase fold-3 domain-containing protein</fullName>
    </recommendedName>
</protein>
<dbReference type="PANTHER" id="PTHR48081">
    <property type="entry name" value="AB HYDROLASE SUPERFAMILY PROTEIN C4A8.06C"/>
    <property type="match status" value="1"/>
</dbReference>
<proteinExistence type="predicted"/>
<evidence type="ECO:0000256" key="1">
    <source>
        <dbReference type="ARBA" id="ARBA00022801"/>
    </source>
</evidence>
<dbReference type="Pfam" id="PF07859">
    <property type="entry name" value="Abhydrolase_3"/>
    <property type="match status" value="1"/>
</dbReference>
<dbReference type="OrthoDB" id="2152029at2759"/>
<evidence type="ECO:0000313" key="3">
    <source>
        <dbReference type="EMBL" id="CAG7996090.1"/>
    </source>
</evidence>
<dbReference type="GO" id="GO:0072330">
    <property type="term" value="P:monocarboxylic acid biosynthetic process"/>
    <property type="evidence" value="ECO:0007669"/>
    <property type="project" value="UniProtKB-ARBA"/>
</dbReference>
<dbReference type="PANTHER" id="PTHR48081:SF31">
    <property type="entry name" value="STERYL ACETYL HYDROLASE MUG81-RELATED"/>
    <property type="match status" value="1"/>
</dbReference>
<dbReference type="GO" id="GO:0016787">
    <property type="term" value="F:hydrolase activity"/>
    <property type="evidence" value="ECO:0007669"/>
    <property type="project" value="UniProtKB-KW"/>
</dbReference>